<dbReference type="AlphaFoldDB" id="A0A1M6SHR6"/>
<dbReference type="Proteomes" id="UP000183997">
    <property type="component" value="Unassembled WGS sequence"/>
</dbReference>
<evidence type="ECO:0000313" key="3">
    <source>
        <dbReference type="Proteomes" id="UP000183997"/>
    </source>
</evidence>
<protein>
    <submittedName>
        <fullName evidence="2">Uncharacterized protein</fullName>
    </submittedName>
</protein>
<feature type="transmembrane region" description="Helical" evidence="1">
    <location>
        <begin position="7"/>
        <end position="27"/>
    </location>
</feature>
<reference evidence="3" key="1">
    <citation type="submission" date="2016-11" db="EMBL/GenBank/DDBJ databases">
        <authorList>
            <person name="Varghese N."/>
            <person name="Submissions S."/>
        </authorList>
    </citation>
    <scope>NUCLEOTIDE SEQUENCE [LARGE SCALE GENOMIC DNA]</scope>
    <source>
        <strain evidence="3">DSM 10349</strain>
    </source>
</reference>
<feature type="transmembrane region" description="Helical" evidence="1">
    <location>
        <begin position="39"/>
        <end position="69"/>
    </location>
</feature>
<keyword evidence="1" id="KW-0472">Membrane</keyword>
<sequence length="153" mass="17402">MLFFKFIFQGWPETAALIFVAFAIVGYKPNLRESLSYSFFLVTIIYLFRILPVSFGLHTIVGVIALVLIICKVTKVSLGTSFLTAFSTMFLLAFLETGSHQLIKNLIGNVSMDQGWYWIMIGWPHVVSLVGVGIIIRKIRPIAMKKIRWLNEQ</sequence>
<evidence type="ECO:0000313" key="2">
    <source>
        <dbReference type="EMBL" id="SHK44147.1"/>
    </source>
</evidence>
<dbReference type="RefSeq" id="WP_072913488.1">
    <property type="nucleotide sequence ID" value="NZ_FRAR01000013.1"/>
</dbReference>
<gene>
    <name evidence="2" type="ORF">SAMN02745123_01887</name>
</gene>
<keyword evidence="1" id="KW-0812">Transmembrane</keyword>
<feature type="transmembrane region" description="Helical" evidence="1">
    <location>
        <begin position="76"/>
        <end position="95"/>
    </location>
</feature>
<dbReference type="EMBL" id="FRAR01000013">
    <property type="protein sequence ID" value="SHK44147.1"/>
    <property type="molecule type" value="Genomic_DNA"/>
</dbReference>
<accession>A0A1M6SHR6</accession>
<proteinExistence type="predicted"/>
<feature type="transmembrane region" description="Helical" evidence="1">
    <location>
        <begin position="115"/>
        <end position="136"/>
    </location>
</feature>
<keyword evidence="3" id="KW-1185">Reference proteome</keyword>
<name>A0A1M6SHR6_9FIRM</name>
<dbReference type="OrthoDB" id="1808995at2"/>
<organism evidence="2 3">
    <name type="scientific">Desulforamulus aeronauticus DSM 10349</name>
    <dbReference type="NCBI Taxonomy" id="1121421"/>
    <lineage>
        <taxon>Bacteria</taxon>
        <taxon>Bacillati</taxon>
        <taxon>Bacillota</taxon>
        <taxon>Clostridia</taxon>
        <taxon>Eubacteriales</taxon>
        <taxon>Peptococcaceae</taxon>
        <taxon>Desulforamulus</taxon>
    </lineage>
</organism>
<keyword evidence="1" id="KW-1133">Transmembrane helix</keyword>
<dbReference type="STRING" id="1121421.SAMN02745123_01887"/>
<evidence type="ECO:0000256" key="1">
    <source>
        <dbReference type="SAM" id="Phobius"/>
    </source>
</evidence>